<dbReference type="GO" id="GO:0005737">
    <property type="term" value="C:cytoplasm"/>
    <property type="evidence" value="ECO:0007669"/>
    <property type="project" value="TreeGrafter"/>
</dbReference>
<evidence type="ECO:0000259" key="3">
    <source>
        <dbReference type="Pfam" id="PF14326"/>
    </source>
</evidence>
<dbReference type="PANTHER" id="PTHR48104">
    <property type="entry name" value="METACASPASE-4"/>
    <property type="match status" value="1"/>
</dbReference>
<evidence type="ECO:0000313" key="5">
    <source>
        <dbReference type="Proteomes" id="UP000192042"/>
    </source>
</evidence>
<dbReference type="GO" id="GO:0004197">
    <property type="term" value="F:cysteine-type endopeptidase activity"/>
    <property type="evidence" value="ECO:0007669"/>
    <property type="project" value="InterPro"/>
</dbReference>
<dbReference type="PANTHER" id="PTHR48104:SF30">
    <property type="entry name" value="METACASPASE-1"/>
    <property type="match status" value="1"/>
</dbReference>
<dbReference type="RefSeq" id="WP_080887023.1">
    <property type="nucleotide sequence ID" value="NZ_LT828648.1"/>
</dbReference>
<dbReference type="Pfam" id="PF00656">
    <property type="entry name" value="Peptidase_C14"/>
    <property type="match status" value="1"/>
</dbReference>
<accession>A0A1W1I6N4</accession>
<dbReference type="InterPro" id="IPR050452">
    <property type="entry name" value="Metacaspase"/>
</dbReference>
<gene>
    <name evidence="4" type="ORF">NSJP_2500</name>
</gene>
<dbReference type="Pfam" id="PF14326">
    <property type="entry name" value="DUF4384"/>
    <property type="match status" value="1"/>
</dbReference>
<name>A0A1W1I6N4_9BACT</name>
<dbReference type="SUPFAM" id="SSF52129">
    <property type="entry name" value="Caspase-like"/>
    <property type="match status" value="1"/>
</dbReference>
<feature type="signal peptide" evidence="1">
    <location>
        <begin position="1"/>
        <end position="27"/>
    </location>
</feature>
<dbReference type="InterPro" id="IPR011600">
    <property type="entry name" value="Pept_C14_caspase"/>
</dbReference>
<evidence type="ECO:0000313" key="4">
    <source>
        <dbReference type="EMBL" id="SLM48672.1"/>
    </source>
</evidence>
<reference evidence="4 5" key="1">
    <citation type="submission" date="2017-03" db="EMBL/GenBank/DDBJ databases">
        <authorList>
            <person name="Afonso C.L."/>
            <person name="Miller P.J."/>
            <person name="Scott M.A."/>
            <person name="Spackman E."/>
            <person name="Goraichik I."/>
            <person name="Dimitrov K.M."/>
            <person name="Suarez D.L."/>
            <person name="Swayne D.E."/>
        </authorList>
    </citation>
    <scope>NUCLEOTIDE SEQUENCE [LARGE SCALE GENOMIC DNA]</scope>
    <source>
        <strain evidence="4">Genome sequencing of Nitrospira japonica strain NJ11</strain>
    </source>
</reference>
<evidence type="ECO:0000259" key="2">
    <source>
        <dbReference type="Pfam" id="PF00656"/>
    </source>
</evidence>
<feature type="chain" id="PRO_5011963830" evidence="1">
    <location>
        <begin position="28"/>
        <end position="788"/>
    </location>
</feature>
<dbReference type="Gene3D" id="3.40.50.1460">
    <property type="match status" value="1"/>
</dbReference>
<dbReference type="PROSITE" id="PS51257">
    <property type="entry name" value="PROKAR_LIPOPROTEIN"/>
    <property type="match status" value="1"/>
</dbReference>
<organism evidence="4 5">
    <name type="scientific">Nitrospira japonica</name>
    <dbReference type="NCBI Taxonomy" id="1325564"/>
    <lineage>
        <taxon>Bacteria</taxon>
        <taxon>Pseudomonadati</taxon>
        <taxon>Nitrospirota</taxon>
        <taxon>Nitrospiria</taxon>
        <taxon>Nitrospirales</taxon>
        <taxon>Nitrospiraceae</taxon>
        <taxon>Nitrospira</taxon>
    </lineage>
</organism>
<feature type="domain" description="DUF4384" evidence="3">
    <location>
        <begin position="671"/>
        <end position="743"/>
    </location>
</feature>
<protein>
    <submittedName>
        <fullName evidence="4">Putative Peptidase C14 caspase catalytic subunit p20</fullName>
    </submittedName>
</protein>
<sequence length="788" mass="86041">MKHRSARGVYAAWVLLGCLVCTPAALGSTGQTGPDHGARRALLVGIDRYQPDDVSAKSQPEAGTSRRKWKDLRGAVNDVRALREVLIHRFGFRPDDVVVLENQAATRQAILTAFQRHLIAPARSGDHSLFYYAGHGSRIRNSRSTELDGKDETIVPADANTADGERKVVDIRDKEWDRLFTQVLDRGAWLTALFDSCHSGSISRGAVPVSAATRFLDEDERDVASLLEPDVPAHPPGQEPERREGALIISASQEDQQAKETVQVAETARQWHGAFSLALMQSLNELPAQASADRLFDRVTARLAAEGHLQDPVLAGPASRRHAPLLGDPAGHLDARMRVNLVQAYAADDVELQGGAAVGLTRDTELVSASAARKAQEVRLRITDVRGLIRSRAKVVNGNWRELKAGDEFEVVRRGMPPVSTLPVWIGPAVTDVRGALALARDLAAQAPGRGVTLVDDPTAATASHVLSWNGEQWLLWSQADRPVLLGTAPRAADILSRLGTASRAAGLFLNVPPTKEVARQFDGRRLGPLGATVAAKPDESVYALTGRVIDSHIEYAWVLARASGPDKPGRVFPLPERTSWSQWSEPDSSRGRSCEAGGLPDCLGRLGKLYYWLTVGGASGEERFPYRLAFSRQSDRTVVDRGELVEGLYRMVLRADPGHIELAQKAWGLQPRYVYVFVIDREGRCTQLFPNAASREYEHLLPSRDDLKRSPEALAEIPLGESGVVTIQPPYGVDTYLVITSAHAIPYLAELVESGPVMTDGRPLRGEQDWSIDRMFLRSTPARPPGT</sequence>
<dbReference type="EMBL" id="LT828648">
    <property type="protein sequence ID" value="SLM48672.1"/>
    <property type="molecule type" value="Genomic_DNA"/>
</dbReference>
<dbReference type="InterPro" id="IPR025493">
    <property type="entry name" value="DUF4384"/>
</dbReference>
<dbReference type="STRING" id="1325564.NSJP_2500"/>
<evidence type="ECO:0000256" key="1">
    <source>
        <dbReference type="SAM" id="SignalP"/>
    </source>
</evidence>
<keyword evidence="5" id="KW-1185">Reference proteome</keyword>
<dbReference type="GO" id="GO:0006508">
    <property type="term" value="P:proteolysis"/>
    <property type="evidence" value="ECO:0007669"/>
    <property type="project" value="InterPro"/>
</dbReference>
<feature type="domain" description="Peptidase C14 caspase" evidence="2">
    <location>
        <begin position="39"/>
        <end position="313"/>
    </location>
</feature>
<proteinExistence type="predicted"/>
<keyword evidence="1" id="KW-0732">Signal</keyword>
<dbReference type="AlphaFoldDB" id="A0A1W1I6N4"/>
<dbReference type="Proteomes" id="UP000192042">
    <property type="component" value="Chromosome I"/>
</dbReference>
<dbReference type="OrthoDB" id="1491023at2"/>
<dbReference type="InterPro" id="IPR029030">
    <property type="entry name" value="Caspase-like_dom_sf"/>
</dbReference>
<dbReference type="KEGG" id="nja:NSJP_2500"/>